<accession>A0ABV0V615</accession>
<evidence type="ECO:0000313" key="2">
    <source>
        <dbReference type="EMBL" id="MEQ2252784.1"/>
    </source>
</evidence>
<dbReference type="EMBL" id="JAHRIQ010095788">
    <property type="protein sequence ID" value="MEQ2252784.1"/>
    <property type="molecule type" value="Genomic_DNA"/>
</dbReference>
<evidence type="ECO:0000256" key="1">
    <source>
        <dbReference type="SAM" id="MobiDB-lite"/>
    </source>
</evidence>
<sequence length="119" mass="13291">MWAGVPGENPRMHGENMQTPCRKTPGVESGSAVLPPVLLCNPKTDFYFIFFFAALEDRKGWRDRKTCGKYSWGQDRNPGLEPGTGTQDRNPGLETGTGTRDWNPGPEPRTGTRDYCIKD</sequence>
<feature type="compositionally biased region" description="Basic and acidic residues" evidence="1">
    <location>
        <begin position="110"/>
        <end position="119"/>
    </location>
</feature>
<protein>
    <submittedName>
        <fullName evidence="2">Uncharacterized protein</fullName>
    </submittedName>
</protein>
<proteinExistence type="predicted"/>
<organism evidence="2 3">
    <name type="scientific">Ilyodon furcidens</name>
    <name type="common">goldbreast splitfin</name>
    <dbReference type="NCBI Taxonomy" id="33524"/>
    <lineage>
        <taxon>Eukaryota</taxon>
        <taxon>Metazoa</taxon>
        <taxon>Chordata</taxon>
        <taxon>Craniata</taxon>
        <taxon>Vertebrata</taxon>
        <taxon>Euteleostomi</taxon>
        <taxon>Actinopterygii</taxon>
        <taxon>Neopterygii</taxon>
        <taxon>Teleostei</taxon>
        <taxon>Neoteleostei</taxon>
        <taxon>Acanthomorphata</taxon>
        <taxon>Ovalentaria</taxon>
        <taxon>Atherinomorphae</taxon>
        <taxon>Cyprinodontiformes</taxon>
        <taxon>Goodeidae</taxon>
        <taxon>Ilyodon</taxon>
    </lineage>
</organism>
<feature type="region of interest" description="Disordered" evidence="1">
    <location>
        <begin position="1"/>
        <end position="28"/>
    </location>
</feature>
<evidence type="ECO:0000313" key="3">
    <source>
        <dbReference type="Proteomes" id="UP001482620"/>
    </source>
</evidence>
<name>A0ABV0V615_9TELE</name>
<comment type="caution">
    <text evidence="2">The sequence shown here is derived from an EMBL/GenBank/DDBJ whole genome shotgun (WGS) entry which is preliminary data.</text>
</comment>
<keyword evidence="3" id="KW-1185">Reference proteome</keyword>
<dbReference type="Proteomes" id="UP001482620">
    <property type="component" value="Unassembled WGS sequence"/>
</dbReference>
<feature type="region of interest" description="Disordered" evidence="1">
    <location>
        <begin position="71"/>
        <end position="119"/>
    </location>
</feature>
<reference evidence="2 3" key="1">
    <citation type="submission" date="2021-06" db="EMBL/GenBank/DDBJ databases">
        <authorList>
            <person name="Palmer J.M."/>
        </authorList>
    </citation>
    <scope>NUCLEOTIDE SEQUENCE [LARGE SCALE GENOMIC DNA]</scope>
    <source>
        <strain evidence="3">if_2019</strain>
        <tissue evidence="2">Muscle</tissue>
    </source>
</reference>
<gene>
    <name evidence="2" type="ORF">ILYODFUR_025410</name>
</gene>